<keyword evidence="2" id="KW-1185">Reference proteome</keyword>
<organism evidence="1 2">
    <name type="scientific">Strongylus vulgaris</name>
    <name type="common">Blood worm</name>
    <dbReference type="NCBI Taxonomy" id="40348"/>
    <lineage>
        <taxon>Eukaryota</taxon>
        <taxon>Metazoa</taxon>
        <taxon>Ecdysozoa</taxon>
        <taxon>Nematoda</taxon>
        <taxon>Chromadorea</taxon>
        <taxon>Rhabditida</taxon>
        <taxon>Rhabditina</taxon>
        <taxon>Rhabditomorpha</taxon>
        <taxon>Strongyloidea</taxon>
        <taxon>Strongylidae</taxon>
        <taxon>Strongylus</taxon>
    </lineage>
</organism>
<dbReference type="AlphaFoldDB" id="A0A3P7INP4"/>
<reference evidence="1 2" key="1">
    <citation type="submission" date="2018-11" db="EMBL/GenBank/DDBJ databases">
        <authorList>
            <consortium name="Pathogen Informatics"/>
        </authorList>
    </citation>
    <scope>NUCLEOTIDE SEQUENCE [LARGE SCALE GENOMIC DNA]</scope>
</reference>
<accession>A0A3P7INP4</accession>
<protein>
    <submittedName>
        <fullName evidence="1">Uncharacterized protein</fullName>
    </submittedName>
</protein>
<dbReference type="EMBL" id="UYYB01094547">
    <property type="protein sequence ID" value="VDM74611.1"/>
    <property type="molecule type" value="Genomic_DNA"/>
</dbReference>
<dbReference type="Proteomes" id="UP000270094">
    <property type="component" value="Unassembled WGS sequence"/>
</dbReference>
<evidence type="ECO:0000313" key="2">
    <source>
        <dbReference type="Proteomes" id="UP000270094"/>
    </source>
</evidence>
<gene>
    <name evidence="1" type="ORF">SVUK_LOCUS9609</name>
</gene>
<sequence>MADVPNVSTNSTRCFLTLAVTAILSPLRLFSFSSEHSVGGSAPRELVSVCSSAVSDEANSEFDCLPGRQDVPGALHPLV</sequence>
<proteinExistence type="predicted"/>
<name>A0A3P7INP4_STRVU</name>
<evidence type="ECO:0000313" key="1">
    <source>
        <dbReference type="EMBL" id="VDM74611.1"/>
    </source>
</evidence>